<feature type="signal peptide" evidence="1">
    <location>
        <begin position="1"/>
        <end position="21"/>
    </location>
</feature>
<feature type="chain" id="PRO_5032764595" evidence="1">
    <location>
        <begin position="22"/>
        <end position="178"/>
    </location>
</feature>
<dbReference type="AlphaFoldDB" id="A0A8B6F3W0"/>
<gene>
    <name evidence="2" type="ORF">MGAL_10B003834</name>
</gene>
<dbReference type="EMBL" id="UYJE01006111">
    <property type="protein sequence ID" value="VDI43116.1"/>
    <property type="molecule type" value="Genomic_DNA"/>
</dbReference>
<reference evidence="2" key="1">
    <citation type="submission" date="2018-11" db="EMBL/GenBank/DDBJ databases">
        <authorList>
            <person name="Alioto T."/>
            <person name="Alioto T."/>
        </authorList>
    </citation>
    <scope>NUCLEOTIDE SEQUENCE</scope>
</reference>
<dbReference type="OrthoDB" id="10347921at2759"/>
<keyword evidence="3" id="KW-1185">Reference proteome</keyword>
<evidence type="ECO:0000313" key="3">
    <source>
        <dbReference type="Proteomes" id="UP000596742"/>
    </source>
</evidence>
<dbReference type="Proteomes" id="UP000596742">
    <property type="component" value="Unassembled WGS sequence"/>
</dbReference>
<comment type="caution">
    <text evidence="2">The sequence shown here is derived from an EMBL/GenBank/DDBJ whole genome shotgun (WGS) entry which is preliminary data.</text>
</comment>
<keyword evidence="1" id="KW-0732">Signal</keyword>
<name>A0A8B6F3W0_MYTGA</name>
<evidence type="ECO:0000256" key="1">
    <source>
        <dbReference type="SAM" id="SignalP"/>
    </source>
</evidence>
<sequence>MKFSTAKFVSVLVTLLKVVGCTYNVSIVEKVSAEIGTRLKNLVDASLEISALENIYEEKTRLVKQEYDPFLVLHNIVGNISDRLDNAVDILKRNRDFIQQNYINVTRNTNINSAQCCISKNLRFSARFNLVEGYKTCFTNALVSSLDLDTFYQKNLDNSLLLLWQYFGDSDGKLSQYP</sequence>
<organism evidence="2 3">
    <name type="scientific">Mytilus galloprovincialis</name>
    <name type="common">Mediterranean mussel</name>
    <dbReference type="NCBI Taxonomy" id="29158"/>
    <lineage>
        <taxon>Eukaryota</taxon>
        <taxon>Metazoa</taxon>
        <taxon>Spiralia</taxon>
        <taxon>Lophotrochozoa</taxon>
        <taxon>Mollusca</taxon>
        <taxon>Bivalvia</taxon>
        <taxon>Autobranchia</taxon>
        <taxon>Pteriomorphia</taxon>
        <taxon>Mytilida</taxon>
        <taxon>Mytiloidea</taxon>
        <taxon>Mytilidae</taxon>
        <taxon>Mytilinae</taxon>
        <taxon>Mytilus</taxon>
    </lineage>
</organism>
<protein>
    <submittedName>
        <fullName evidence="2">Uncharacterized protein</fullName>
    </submittedName>
</protein>
<proteinExistence type="predicted"/>
<accession>A0A8B6F3W0</accession>
<evidence type="ECO:0000313" key="2">
    <source>
        <dbReference type="EMBL" id="VDI43116.1"/>
    </source>
</evidence>